<feature type="transmembrane region" description="Helical" evidence="1">
    <location>
        <begin position="163"/>
        <end position="183"/>
    </location>
</feature>
<feature type="transmembrane region" description="Helical" evidence="1">
    <location>
        <begin position="21"/>
        <end position="47"/>
    </location>
</feature>
<keyword evidence="3" id="KW-1185">Reference proteome</keyword>
<evidence type="ECO:0000256" key="1">
    <source>
        <dbReference type="SAM" id="Phobius"/>
    </source>
</evidence>
<feature type="transmembrane region" description="Helical" evidence="1">
    <location>
        <begin position="189"/>
        <end position="212"/>
    </location>
</feature>
<dbReference type="PANTHER" id="PTHR33802">
    <property type="entry name" value="SI:CH211-161H7.5-RELATED"/>
    <property type="match status" value="1"/>
</dbReference>
<feature type="transmembrane region" description="Helical" evidence="1">
    <location>
        <begin position="219"/>
        <end position="235"/>
    </location>
</feature>
<keyword evidence="1" id="KW-0472">Membrane</keyword>
<name>A0A7T7ZVJ3_9FIRM</name>
<protein>
    <submittedName>
        <fullName evidence="2">Uncharacterized protein</fullName>
    </submittedName>
</protein>
<feature type="transmembrane region" description="Helical" evidence="1">
    <location>
        <begin position="98"/>
        <end position="117"/>
    </location>
</feature>
<dbReference type="AlphaFoldDB" id="A0A7T7ZVJ3"/>
<dbReference type="Proteomes" id="UP000595871">
    <property type="component" value="Chromosome"/>
</dbReference>
<keyword evidence="1" id="KW-0812">Transmembrane</keyword>
<organism evidence="2 3">
    <name type="scientific">Anaerococcus obesiensis</name>
    <dbReference type="NCBI Taxonomy" id="1287640"/>
    <lineage>
        <taxon>Bacteria</taxon>
        <taxon>Bacillati</taxon>
        <taxon>Bacillota</taxon>
        <taxon>Tissierellia</taxon>
        <taxon>Tissierellales</taxon>
        <taxon>Peptoniphilaceae</taxon>
        <taxon>Anaerococcus</taxon>
    </lineage>
</organism>
<proteinExistence type="predicted"/>
<keyword evidence="1" id="KW-1133">Transmembrane helix</keyword>
<evidence type="ECO:0000313" key="2">
    <source>
        <dbReference type="EMBL" id="QQN56338.1"/>
    </source>
</evidence>
<gene>
    <name evidence="2" type="ORF">I6H46_01550</name>
</gene>
<dbReference type="PANTHER" id="PTHR33802:SF2">
    <property type="entry name" value="EF-HAND DOMAIN-CONTAINING PROTEIN"/>
    <property type="match status" value="1"/>
</dbReference>
<feature type="transmembrane region" description="Helical" evidence="1">
    <location>
        <begin position="67"/>
        <end position="86"/>
    </location>
</feature>
<dbReference type="EMBL" id="CP067016">
    <property type="protein sequence ID" value="QQN56338.1"/>
    <property type="molecule type" value="Genomic_DNA"/>
</dbReference>
<accession>A0A7T7ZVJ3</accession>
<evidence type="ECO:0000313" key="3">
    <source>
        <dbReference type="Proteomes" id="UP000595871"/>
    </source>
</evidence>
<feature type="transmembrane region" description="Helical" evidence="1">
    <location>
        <begin position="123"/>
        <end position="142"/>
    </location>
</feature>
<sequence length="274" mass="31916">MGKYLLRFLGGLMKKKLKNKNYLIGLIMFILTLIFSYMAYVGVFFLHKYKDILEMYENPLVPDFFTFYIWIFIYIFSLLFLLLPFIKKLSMTNEEIYYEKLMPLFIFWNMANGIYVVMVNNNYLMPALIGAMAYALILINLVKTIDQNKDFSKKYKYLITLPTGIHAGWIIFSVFTNIMMVLFENRKDSYSTFAIIISLILLILASAVVLFVFKENKNSGLIIGFLFSLIGIIGKQRPSSSFQNSNYIVFIGAVVLFIMTSLVAIYIFKFIKEK</sequence>
<reference evidence="2 3" key="1">
    <citation type="submission" date="2020-12" db="EMBL/GenBank/DDBJ databases">
        <title>FDA dAtabase for Regulatory Grade micrObial Sequences (FDA-ARGOS): Supporting development and validation of Infectious Disease Dx tests.</title>
        <authorList>
            <person name="Sproer C."/>
            <person name="Gronow S."/>
            <person name="Severitt S."/>
            <person name="Schroder I."/>
            <person name="Tallon L."/>
            <person name="Sadzewicz L."/>
            <person name="Zhao X."/>
            <person name="Boylan J."/>
            <person name="Ott S."/>
            <person name="Bowen H."/>
            <person name="Vavikolanu K."/>
            <person name="Mehta A."/>
            <person name="Aluvathingal J."/>
            <person name="Nadendla S."/>
            <person name="Lowell S."/>
            <person name="Myers T."/>
            <person name="Yan Y."/>
            <person name="Sichtig H."/>
        </authorList>
    </citation>
    <scope>NUCLEOTIDE SEQUENCE [LARGE SCALE GENOMIC DNA]</scope>
    <source>
        <strain evidence="2 3">FDAARGOS_989</strain>
    </source>
</reference>
<dbReference type="KEGG" id="aob:I6H46_01550"/>
<feature type="transmembrane region" description="Helical" evidence="1">
    <location>
        <begin position="247"/>
        <end position="268"/>
    </location>
</feature>